<dbReference type="Proteomes" id="UP001234989">
    <property type="component" value="Chromosome 6"/>
</dbReference>
<dbReference type="PANTHER" id="PTHR46148:SF56">
    <property type="entry name" value="RETROTRANSPOSON PROTEIN"/>
    <property type="match status" value="1"/>
</dbReference>
<organism evidence="3 4">
    <name type="scientific">Solanum verrucosum</name>
    <dbReference type="NCBI Taxonomy" id="315347"/>
    <lineage>
        <taxon>Eukaryota</taxon>
        <taxon>Viridiplantae</taxon>
        <taxon>Streptophyta</taxon>
        <taxon>Embryophyta</taxon>
        <taxon>Tracheophyta</taxon>
        <taxon>Spermatophyta</taxon>
        <taxon>Magnoliopsida</taxon>
        <taxon>eudicotyledons</taxon>
        <taxon>Gunneridae</taxon>
        <taxon>Pentapetalae</taxon>
        <taxon>asterids</taxon>
        <taxon>lamiids</taxon>
        <taxon>Solanales</taxon>
        <taxon>Solanaceae</taxon>
        <taxon>Solanoideae</taxon>
        <taxon>Solaneae</taxon>
        <taxon>Solanum</taxon>
    </lineage>
</organism>
<dbReference type="PANTHER" id="PTHR46148">
    <property type="entry name" value="CHROMO DOMAIN-CONTAINING PROTEIN"/>
    <property type="match status" value="1"/>
</dbReference>
<feature type="domain" description="Integrase zinc-binding" evidence="1">
    <location>
        <begin position="50"/>
        <end position="94"/>
    </location>
</feature>
<dbReference type="EMBL" id="CP133617">
    <property type="protein sequence ID" value="WMV32525.1"/>
    <property type="molecule type" value="Genomic_DNA"/>
</dbReference>
<proteinExistence type="predicted"/>
<reference evidence="3" key="1">
    <citation type="submission" date="2023-08" db="EMBL/GenBank/DDBJ databases">
        <title>A de novo genome assembly of Solanum verrucosum Schlechtendal, a Mexican diploid species geographically isolated from the other diploid A-genome species in potato relatives.</title>
        <authorList>
            <person name="Hosaka K."/>
        </authorList>
    </citation>
    <scope>NUCLEOTIDE SEQUENCE</scope>
    <source>
        <tissue evidence="3">Young leaves</tissue>
    </source>
</reference>
<evidence type="ECO:0000313" key="4">
    <source>
        <dbReference type="Proteomes" id="UP001234989"/>
    </source>
</evidence>
<dbReference type="Gene3D" id="1.10.340.70">
    <property type="match status" value="1"/>
</dbReference>
<keyword evidence="4" id="KW-1185">Reference proteome</keyword>
<evidence type="ECO:0008006" key="5">
    <source>
        <dbReference type="Google" id="ProtNLM"/>
    </source>
</evidence>
<feature type="domain" description="Tf2-1-like SH3-like" evidence="2">
    <location>
        <begin position="144"/>
        <end position="173"/>
    </location>
</feature>
<dbReference type="InterPro" id="IPR056924">
    <property type="entry name" value="SH3_Tf2-1"/>
</dbReference>
<dbReference type="AlphaFoldDB" id="A0AAF0R189"/>
<evidence type="ECO:0000259" key="1">
    <source>
        <dbReference type="Pfam" id="PF17921"/>
    </source>
</evidence>
<accession>A0AAF0R189</accession>
<protein>
    <recommendedName>
        <fullName evidence="5">Integrase zinc-binding domain-containing protein</fullName>
    </recommendedName>
</protein>
<name>A0AAF0R189_SOLVR</name>
<evidence type="ECO:0000259" key="2">
    <source>
        <dbReference type="Pfam" id="PF24626"/>
    </source>
</evidence>
<gene>
    <name evidence="3" type="ORF">MTR67_025910</name>
</gene>
<dbReference type="InterPro" id="IPR041588">
    <property type="entry name" value="Integrase_H2C2"/>
</dbReference>
<dbReference type="Pfam" id="PF24626">
    <property type="entry name" value="SH3_Tf2-1"/>
    <property type="match status" value="1"/>
</dbReference>
<dbReference type="Pfam" id="PF17921">
    <property type="entry name" value="Integrase_H2C2"/>
    <property type="match status" value="1"/>
</dbReference>
<evidence type="ECO:0000313" key="3">
    <source>
        <dbReference type="EMBL" id="WMV32525.1"/>
    </source>
</evidence>
<sequence>MKEVKEKQDSDPIFLQLKGAVHQHRVEVFSQGGDGVLRYQGRLCVLKVGDLKQKILTEAHNSRYFIHPGSTKMYRDLREVFWWNGMKRDIANFVVNVLTVNGLRHHDSIWVIMDRVTKSAHFLAVKTTDSPEDYAKLYISEIVRVGNVAYELEFPAELEAVHPVFHIFLLKKCMGDPTSIVPLESVAVKDSLTYEEVPVEILDHQVRRLRNKEVASVKVLWRGHTVEGATLEAEAAMKAKYPHLFPSNYISASGNSSSLVS</sequence>